<gene>
    <name evidence="1" type="ORF">J2T19_000722</name>
</gene>
<protein>
    <submittedName>
        <fullName evidence="1">Pimeloyl-ACP methyl ester carboxylesterase</fullName>
    </submittedName>
</protein>
<accession>A0ABT9W7Q3</accession>
<keyword evidence="2" id="KW-1185">Reference proteome</keyword>
<sequence>MPFCKVKNANIYYEETGTGKPIIMIHGFSQDHRLYTVY</sequence>
<evidence type="ECO:0000313" key="1">
    <source>
        <dbReference type="EMBL" id="MDQ0169282.1"/>
    </source>
</evidence>
<dbReference type="EMBL" id="JAUSTI010000002">
    <property type="protein sequence ID" value="MDQ0169282.1"/>
    <property type="molecule type" value="Genomic_DNA"/>
</dbReference>
<dbReference type="InterPro" id="IPR029058">
    <property type="entry name" value="AB_hydrolase_fold"/>
</dbReference>
<organism evidence="1 2">
    <name type="scientific">Paenibacillus tundrae</name>
    <dbReference type="NCBI Taxonomy" id="528187"/>
    <lineage>
        <taxon>Bacteria</taxon>
        <taxon>Bacillati</taxon>
        <taxon>Bacillota</taxon>
        <taxon>Bacilli</taxon>
        <taxon>Bacillales</taxon>
        <taxon>Paenibacillaceae</taxon>
        <taxon>Paenibacillus</taxon>
    </lineage>
</organism>
<reference evidence="1 2" key="1">
    <citation type="submission" date="2023-07" db="EMBL/GenBank/DDBJ databases">
        <title>Sorghum-associated microbial communities from plants grown in Nebraska, USA.</title>
        <authorList>
            <person name="Schachtman D."/>
        </authorList>
    </citation>
    <scope>NUCLEOTIDE SEQUENCE [LARGE SCALE GENOMIC DNA]</scope>
    <source>
        <strain evidence="1 2">DS1314</strain>
    </source>
</reference>
<dbReference type="Gene3D" id="3.40.50.1820">
    <property type="entry name" value="alpha/beta hydrolase"/>
    <property type="match status" value="1"/>
</dbReference>
<dbReference type="Proteomes" id="UP001233836">
    <property type="component" value="Unassembled WGS sequence"/>
</dbReference>
<evidence type="ECO:0000313" key="2">
    <source>
        <dbReference type="Proteomes" id="UP001233836"/>
    </source>
</evidence>
<comment type="caution">
    <text evidence="1">The sequence shown here is derived from an EMBL/GenBank/DDBJ whole genome shotgun (WGS) entry which is preliminary data.</text>
</comment>
<proteinExistence type="predicted"/>
<name>A0ABT9W7Q3_9BACL</name>
<dbReference type="SUPFAM" id="SSF53474">
    <property type="entry name" value="alpha/beta-Hydrolases"/>
    <property type="match status" value="1"/>
</dbReference>